<dbReference type="Pfam" id="PF00106">
    <property type="entry name" value="adh_short"/>
    <property type="match status" value="1"/>
</dbReference>
<keyword evidence="4" id="KW-1185">Reference proteome</keyword>
<reference evidence="3" key="1">
    <citation type="submission" date="2022-10" db="EMBL/GenBank/DDBJ databases">
        <title>Tapping the CABI collections for fungal endophytes: first genome assemblies for Collariella, Neodidymelliopsis, Ascochyta clinopodiicola, Didymella pomorum, Didymosphaeria variabile, Neocosmospora piperis and Neocucurbitaria cava.</title>
        <authorList>
            <person name="Hill R."/>
        </authorList>
    </citation>
    <scope>NUCLEOTIDE SEQUENCE</scope>
    <source>
        <strain evidence="3">IMI 356814</strain>
    </source>
</reference>
<protein>
    <submittedName>
        <fullName evidence="3">Uncharacterized protein</fullName>
    </submittedName>
</protein>
<name>A0A9W8Y6W7_9PLEO</name>
<proteinExistence type="inferred from homology"/>
<dbReference type="PANTHER" id="PTHR24322">
    <property type="entry name" value="PKSB"/>
    <property type="match status" value="1"/>
</dbReference>
<evidence type="ECO:0000256" key="2">
    <source>
        <dbReference type="ARBA" id="ARBA00023002"/>
    </source>
</evidence>
<dbReference type="AlphaFoldDB" id="A0A9W8Y6W7"/>
<accession>A0A9W8Y6W7</accession>
<comment type="similarity">
    <text evidence="1">Belongs to the short-chain dehydrogenases/reductases (SDR) family.</text>
</comment>
<dbReference type="Gene3D" id="3.40.50.720">
    <property type="entry name" value="NAD(P)-binding Rossmann-like Domain"/>
    <property type="match status" value="1"/>
</dbReference>
<dbReference type="InterPro" id="IPR002347">
    <property type="entry name" value="SDR_fam"/>
</dbReference>
<dbReference type="SUPFAM" id="SSF51735">
    <property type="entry name" value="NAD(P)-binding Rossmann-fold domains"/>
    <property type="match status" value="1"/>
</dbReference>
<gene>
    <name evidence="3" type="ORF">N0V83_005838</name>
</gene>
<evidence type="ECO:0000313" key="3">
    <source>
        <dbReference type="EMBL" id="KAJ4368756.1"/>
    </source>
</evidence>
<dbReference type="EMBL" id="JAPEUY010000010">
    <property type="protein sequence ID" value="KAJ4368756.1"/>
    <property type="molecule type" value="Genomic_DNA"/>
</dbReference>
<dbReference type="Proteomes" id="UP001140560">
    <property type="component" value="Unassembled WGS sequence"/>
</dbReference>
<organism evidence="3 4">
    <name type="scientific">Neocucurbitaria cava</name>
    <dbReference type="NCBI Taxonomy" id="798079"/>
    <lineage>
        <taxon>Eukaryota</taxon>
        <taxon>Fungi</taxon>
        <taxon>Dikarya</taxon>
        <taxon>Ascomycota</taxon>
        <taxon>Pezizomycotina</taxon>
        <taxon>Dothideomycetes</taxon>
        <taxon>Pleosporomycetidae</taxon>
        <taxon>Pleosporales</taxon>
        <taxon>Pleosporineae</taxon>
        <taxon>Cucurbitariaceae</taxon>
        <taxon>Neocucurbitaria</taxon>
    </lineage>
</organism>
<dbReference type="PANTHER" id="PTHR24322:SF736">
    <property type="entry name" value="RETINOL DEHYDROGENASE 10"/>
    <property type="match status" value="1"/>
</dbReference>
<dbReference type="OrthoDB" id="10253736at2759"/>
<comment type="caution">
    <text evidence="3">The sequence shown here is derived from an EMBL/GenBank/DDBJ whole genome shotgun (WGS) entry which is preliminary data.</text>
</comment>
<sequence>MASKVSAGIKYTINEPLLTGALLYILTRGPLHIRERLLRPFQTNLLSKNGGSRLTTFITILKVLTSVGILRRVNQALNSLAWNNWTLGRPGGVAFRFGPGKEELIVITGGSSGFGYEMVKEFSNAARIVVLDVQAFPPELARLPNVHFYRCDVTDTPAVEEVCKEIRRVHGDPSVLINNAGIGIGKTVLETSNAECQKLFQVNLISHFVLIREFLPGMLRMKAFAENVSHATPEAQESARPQSIPLGIKQQSSRVLKNR</sequence>
<dbReference type="GO" id="GO:0016616">
    <property type="term" value="F:oxidoreductase activity, acting on the CH-OH group of donors, NAD or NADP as acceptor"/>
    <property type="evidence" value="ECO:0007669"/>
    <property type="project" value="TreeGrafter"/>
</dbReference>
<evidence type="ECO:0000313" key="4">
    <source>
        <dbReference type="Proteomes" id="UP001140560"/>
    </source>
</evidence>
<dbReference type="PRINTS" id="PR00081">
    <property type="entry name" value="GDHRDH"/>
</dbReference>
<evidence type="ECO:0000256" key="1">
    <source>
        <dbReference type="ARBA" id="ARBA00006484"/>
    </source>
</evidence>
<dbReference type="InterPro" id="IPR036291">
    <property type="entry name" value="NAD(P)-bd_dom_sf"/>
</dbReference>
<keyword evidence="2" id="KW-0560">Oxidoreductase</keyword>